<dbReference type="InterPro" id="IPR024134">
    <property type="entry name" value="SOD_Cu/Zn_/chaperone"/>
</dbReference>
<dbReference type="PRINTS" id="PR00068">
    <property type="entry name" value="CUZNDISMTASE"/>
</dbReference>
<dbReference type="GO" id="GO:0005507">
    <property type="term" value="F:copper ion binding"/>
    <property type="evidence" value="ECO:0007669"/>
    <property type="project" value="InterPro"/>
</dbReference>
<evidence type="ECO:0000313" key="5">
    <source>
        <dbReference type="EMBL" id="CAI9105848.1"/>
    </source>
</evidence>
<name>A0AAV1DDX8_OLDCO</name>
<dbReference type="Proteomes" id="UP001161247">
    <property type="component" value="Chromosome 5"/>
</dbReference>
<feature type="signal peptide" evidence="3">
    <location>
        <begin position="1"/>
        <end position="33"/>
    </location>
</feature>
<dbReference type="EMBL" id="OX459122">
    <property type="protein sequence ID" value="CAI9105848.1"/>
    <property type="molecule type" value="Genomic_DNA"/>
</dbReference>
<dbReference type="GO" id="GO:0006801">
    <property type="term" value="P:superoxide metabolic process"/>
    <property type="evidence" value="ECO:0007669"/>
    <property type="project" value="InterPro"/>
</dbReference>
<evidence type="ECO:0000256" key="2">
    <source>
        <dbReference type="SAM" id="MobiDB-lite"/>
    </source>
</evidence>
<protein>
    <submittedName>
        <fullName evidence="5">OLC1v1004866C1</fullName>
    </submittedName>
</protein>
<dbReference type="Gene3D" id="2.60.40.200">
    <property type="entry name" value="Superoxide dismutase, copper/zinc binding domain"/>
    <property type="match status" value="1"/>
</dbReference>
<dbReference type="CDD" id="cd00305">
    <property type="entry name" value="Cu-Zn_Superoxide_Dismutase"/>
    <property type="match status" value="1"/>
</dbReference>
<proteinExistence type="predicted"/>
<evidence type="ECO:0000313" key="6">
    <source>
        <dbReference type="Proteomes" id="UP001161247"/>
    </source>
</evidence>
<sequence length="317" mass="32418">MALFRKTTISASFFASVGFFVLLLSNAMLNAKAQVPGPPPPGPPGPSPPGPPGPSPPSPTPAPPTLSPPSPGPSPGPSPPPKPPGPSCLFNCASTVISCVLKCKVSDVICYVRCGTTAIKCITACDGKATEDQISPIFGRKIIVIGRKEAAGTETSTIEAQAMIMSTAGGSKIGIKGSLHFRKNSMGEKTQINGRLLGLSPGTHGLSIYSTPSCESVKAHFNPLNKDHGAPCDENHHAGHLGNIVASPDGIARVSIDAKTIQLKGDNSVLGMAIVVHADEDDLGRGGNKESKMTGNSGAAVGCGIIGIKPSFKNHVK</sequence>
<dbReference type="Pfam" id="PF00080">
    <property type="entry name" value="Sod_Cu"/>
    <property type="match status" value="1"/>
</dbReference>
<gene>
    <name evidence="5" type="ORF">OLC1_LOCUS14456</name>
</gene>
<dbReference type="InterPro" id="IPR036423">
    <property type="entry name" value="SOD-like_Cu/Zn_dom_sf"/>
</dbReference>
<dbReference type="PANTHER" id="PTHR10003">
    <property type="entry name" value="SUPEROXIDE DISMUTASE CU-ZN -RELATED"/>
    <property type="match status" value="1"/>
</dbReference>
<feature type="compositionally biased region" description="Pro residues" evidence="2">
    <location>
        <begin position="36"/>
        <end position="83"/>
    </location>
</feature>
<keyword evidence="3" id="KW-0732">Signal</keyword>
<accession>A0AAV1DDX8</accession>
<dbReference type="SUPFAM" id="SSF49329">
    <property type="entry name" value="Cu,Zn superoxide dismutase-like"/>
    <property type="match status" value="1"/>
</dbReference>
<feature type="region of interest" description="Disordered" evidence="2">
    <location>
        <begin position="34"/>
        <end position="83"/>
    </location>
</feature>
<evidence type="ECO:0000256" key="3">
    <source>
        <dbReference type="SAM" id="SignalP"/>
    </source>
</evidence>
<dbReference type="InterPro" id="IPR001424">
    <property type="entry name" value="SOD_Cu_Zn_dom"/>
</dbReference>
<dbReference type="AlphaFoldDB" id="A0AAV1DDX8"/>
<evidence type="ECO:0000259" key="4">
    <source>
        <dbReference type="Pfam" id="PF00080"/>
    </source>
</evidence>
<keyword evidence="1" id="KW-0186">Copper</keyword>
<organism evidence="5 6">
    <name type="scientific">Oldenlandia corymbosa var. corymbosa</name>
    <dbReference type="NCBI Taxonomy" id="529605"/>
    <lineage>
        <taxon>Eukaryota</taxon>
        <taxon>Viridiplantae</taxon>
        <taxon>Streptophyta</taxon>
        <taxon>Embryophyta</taxon>
        <taxon>Tracheophyta</taxon>
        <taxon>Spermatophyta</taxon>
        <taxon>Magnoliopsida</taxon>
        <taxon>eudicotyledons</taxon>
        <taxon>Gunneridae</taxon>
        <taxon>Pentapetalae</taxon>
        <taxon>asterids</taxon>
        <taxon>lamiids</taxon>
        <taxon>Gentianales</taxon>
        <taxon>Rubiaceae</taxon>
        <taxon>Rubioideae</taxon>
        <taxon>Spermacoceae</taxon>
        <taxon>Hedyotis-Oldenlandia complex</taxon>
        <taxon>Oldenlandia</taxon>
    </lineage>
</organism>
<reference evidence="5" key="1">
    <citation type="submission" date="2023-03" db="EMBL/GenBank/DDBJ databases">
        <authorList>
            <person name="Julca I."/>
        </authorList>
    </citation>
    <scope>NUCLEOTIDE SEQUENCE</scope>
</reference>
<feature type="domain" description="Superoxide dismutase copper/zinc binding" evidence="4">
    <location>
        <begin position="175"/>
        <end position="306"/>
    </location>
</feature>
<feature type="chain" id="PRO_5043796553" evidence="3">
    <location>
        <begin position="34"/>
        <end position="317"/>
    </location>
</feature>
<evidence type="ECO:0000256" key="1">
    <source>
        <dbReference type="ARBA" id="ARBA00023008"/>
    </source>
</evidence>
<keyword evidence="6" id="KW-1185">Reference proteome</keyword>